<dbReference type="InterPro" id="IPR051781">
    <property type="entry name" value="Metallo-dep_Hydrolase"/>
</dbReference>
<dbReference type="PANTHER" id="PTHR43135">
    <property type="entry name" value="ALPHA-D-RIBOSE 1-METHYLPHOSPHONATE 5-TRIPHOSPHATE DIPHOSPHATASE"/>
    <property type="match status" value="1"/>
</dbReference>
<dbReference type="SUPFAM" id="SSF51556">
    <property type="entry name" value="Metallo-dependent hydrolases"/>
    <property type="match status" value="1"/>
</dbReference>
<accession>A0A245ZH40</accession>
<dbReference type="Pfam" id="PF01979">
    <property type="entry name" value="Amidohydro_1"/>
    <property type="match status" value="1"/>
</dbReference>
<sequence>MPGVVPGMAAHDSLLRVCDRTRNHQTMKLLSSAAIAALALSLATNAAAEMQRYSVIFGGKNVGHLNADVQGDRTAIDFDYKNNGRGPTMKETLQLDAKGLPVAWDINGTTTFGSKVEEHFARQGGSATWTDATGKGAANAAVPAVYVAQSGSPWATGLYARAIMKAGGTTLTALPGGTLTLTKGEAVTVNGASGPLTVTRYDVGGIETTPDTVLLDDKGELFASVSPRQVIVRAGYEDEAERLKTLAAQWSTDRFIAINKKVAHRYPGTVRIRNVRVFDSKTGKLGAPASVLVSGNKIVRVDPLSKKGGKGEVVIDGAGSTIVPGLYEMHAHTGQEGALLNLAAGVTTMRDMGNDNAVLDKLIERIDGGVIAGPRIVRAGFIEGKSQFSANNGILVNSEAEAVAAVRWYADHGGYWGVKSYNSMNPAWIPALVKEAHARGLKVAGHVPAFATADQMIEAGFDEMTHINQFMLQWVIKPAEDTRTLFRLTALKRLPSLDLNSERVQHTMGLVTARKTPIDVTLGIHENLLLNRDGQMAPGAADYFDHLPIGAQRGLKQAWIDTSAPGDDAAYRGAYDKIVATVRMLNERGAMIVPGTDTGGSFTFHRELELYQQVGMTPAQILTRATWDMAKYLGQDATLGSVEKGKLADFFLVPGDPTKDFKAIKRIAMVVKDGTFYYPAEVYPEFGIKPFAAAPTVSGAAN</sequence>
<dbReference type="AlphaFoldDB" id="A0A245ZH40"/>
<dbReference type="EC" id="3.5.4.2" evidence="2"/>
<name>A0A245ZH40_9SPHN</name>
<evidence type="ECO:0000313" key="2">
    <source>
        <dbReference type="EMBL" id="OWK29059.1"/>
    </source>
</evidence>
<dbReference type="EMBL" id="NBBJ01000004">
    <property type="protein sequence ID" value="OWK29059.1"/>
    <property type="molecule type" value="Genomic_DNA"/>
</dbReference>
<dbReference type="Proteomes" id="UP000197783">
    <property type="component" value="Unassembled WGS sequence"/>
</dbReference>
<keyword evidence="2" id="KW-0378">Hydrolase</keyword>
<dbReference type="InterPro" id="IPR011059">
    <property type="entry name" value="Metal-dep_hydrolase_composite"/>
</dbReference>
<dbReference type="Gene3D" id="2.30.40.10">
    <property type="entry name" value="Urease, subunit C, domain 1"/>
    <property type="match status" value="2"/>
</dbReference>
<comment type="caution">
    <text evidence="2">The sequence shown here is derived from an EMBL/GenBank/DDBJ whole genome shotgun (WGS) entry which is preliminary data.</text>
</comment>
<dbReference type="PANTHER" id="PTHR43135:SF3">
    <property type="entry name" value="ALPHA-D-RIBOSE 1-METHYLPHOSPHONATE 5-TRIPHOSPHATE DIPHOSPHATASE"/>
    <property type="match status" value="1"/>
</dbReference>
<proteinExistence type="predicted"/>
<keyword evidence="3" id="KW-1185">Reference proteome</keyword>
<dbReference type="InterPro" id="IPR006680">
    <property type="entry name" value="Amidohydro-rel"/>
</dbReference>
<evidence type="ECO:0000259" key="1">
    <source>
        <dbReference type="Pfam" id="PF01979"/>
    </source>
</evidence>
<dbReference type="InterPro" id="IPR032466">
    <property type="entry name" value="Metal_Hydrolase"/>
</dbReference>
<dbReference type="Gene3D" id="3.20.20.140">
    <property type="entry name" value="Metal-dependent hydrolases"/>
    <property type="match status" value="2"/>
</dbReference>
<organism evidence="2 3">
    <name type="scientific">Sphingomonas mucosissima</name>
    <dbReference type="NCBI Taxonomy" id="370959"/>
    <lineage>
        <taxon>Bacteria</taxon>
        <taxon>Pseudomonadati</taxon>
        <taxon>Pseudomonadota</taxon>
        <taxon>Alphaproteobacteria</taxon>
        <taxon>Sphingomonadales</taxon>
        <taxon>Sphingomonadaceae</taxon>
        <taxon>Sphingomonas</taxon>
    </lineage>
</organism>
<protein>
    <submittedName>
        <fullName evidence="2">Adenine deaminase</fullName>
        <ecNumber evidence="2">3.5.4.2</ecNumber>
    </submittedName>
</protein>
<gene>
    <name evidence="2" type="primary">ade_3</name>
    <name evidence="2" type="ORF">SPMU_25860</name>
</gene>
<dbReference type="GO" id="GO:0000034">
    <property type="term" value="F:adenine deaminase activity"/>
    <property type="evidence" value="ECO:0007669"/>
    <property type="project" value="UniProtKB-EC"/>
</dbReference>
<feature type="domain" description="Amidohydrolase-related" evidence="1">
    <location>
        <begin position="331"/>
        <end position="675"/>
    </location>
</feature>
<evidence type="ECO:0000313" key="3">
    <source>
        <dbReference type="Proteomes" id="UP000197783"/>
    </source>
</evidence>
<dbReference type="SUPFAM" id="SSF51338">
    <property type="entry name" value="Composite domain of metallo-dependent hydrolases"/>
    <property type="match status" value="1"/>
</dbReference>
<reference evidence="2 3" key="1">
    <citation type="submission" date="2017-03" db="EMBL/GenBank/DDBJ databases">
        <title>Genome sequence of Sphingomonas mucosissima DSM 17494.</title>
        <authorList>
            <person name="Poehlein A."/>
            <person name="Wuebbeler J.H."/>
            <person name="Steinbuechel A."/>
            <person name="Daniel R."/>
        </authorList>
    </citation>
    <scope>NUCLEOTIDE SEQUENCE [LARGE SCALE GENOMIC DNA]</scope>
    <source>
        <strain evidence="2 3">DSM 17494</strain>
    </source>
</reference>